<evidence type="ECO:0000259" key="1">
    <source>
        <dbReference type="Pfam" id="PF06791"/>
    </source>
</evidence>
<gene>
    <name evidence="2" type="ORF">LCGC14_0995550</name>
</gene>
<protein>
    <recommendedName>
        <fullName evidence="1">Bacteriophage tail tape measure N-terminal domain-containing protein</fullName>
    </recommendedName>
</protein>
<name>A0A0F9N941_9ZZZZ</name>
<feature type="non-terminal residue" evidence="2">
    <location>
        <position position="284"/>
    </location>
</feature>
<dbReference type="EMBL" id="LAZR01003811">
    <property type="protein sequence ID" value="KKN14484.1"/>
    <property type="molecule type" value="Genomic_DNA"/>
</dbReference>
<proteinExistence type="predicted"/>
<dbReference type="InterPro" id="IPR009628">
    <property type="entry name" value="Phage_tape_measure_N"/>
</dbReference>
<organism evidence="2">
    <name type="scientific">marine sediment metagenome</name>
    <dbReference type="NCBI Taxonomy" id="412755"/>
    <lineage>
        <taxon>unclassified sequences</taxon>
        <taxon>metagenomes</taxon>
        <taxon>ecological metagenomes</taxon>
    </lineage>
</organism>
<comment type="caution">
    <text evidence="2">The sequence shown here is derived from an EMBL/GenBank/DDBJ whole genome shotgun (WGS) entry which is preliminary data.</text>
</comment>
<evidence type="ECO:0000313" key="2">
    <source>
        <dbReference type="EMBL" id="KKN14484.1"/>
    </source>
</evidence>
<dbReference type="Pfam" id="PF06791">
    <property type="entry name" value="TMP_2"/>
    <property type="match status" value="1"/>
</dbReference>
<accession>A0A0F9N941</accession>
<reference evidence="2" key="1">
    <citation type="journal article" date="2015" name="Nature">
        <title>Complex archaea that bridge the gap between prokaryotes and eukaryotes.</title>
        <authorList>
            <person name="Spang A."/>
            <person name="Saw J.H."/>
            <person name="Jorgensen S.L."/>
            <person name="Zaremba-Niedzwiedzka K."/>
            <person name="Martijn J."/>
            <person name="Lind A.E."/>
            <person name="van Eijk R."/>
            <person name="Schleper C."/>
            <person name="Guy L."/>
            <person name="Ettema T.J."/>
        </authorList>
    </citation>
    <scope>NUCLEOTIDE SEQUENCE</scope>
</reference>
<dbReference type="AlphaFoldDB" id="A0A0F9N941"/>
<feature type="domain" description="Bacteriophage tail tape measure N-terminal" evidence="1">
    <location>
        <begin position="73"/>
        <end position="208"/>
    </location>
</feature>
<sequence length="284" mass="29121">MAAELEGRIGGDARGFLQASKQAQSSLSRLTKSGDKSGKSLTGAFKKVRASLNSAAKAAASAAIKFGAVAAAAGAAALAAGAIKAINLARVQIKAEQQLAAVLKSTGNAAGVTAKELLAQASALQQVTNFGDETTISAQAMLLTFTKIGRDVFPQTTEAVLNIATAMKTGLKEAATLVGKALNDPIKGLTALTRVGITFTEAQKEQIKAFEETGQTMRAQTVILKELEVQFGGSARAIADPLIQLKNTIGDVGEEIGKVLIPAVNSLAKAAIPVFARTAAEFKA</sequence>